<dbReference type="CDD" id="cd05656">
    <property type="entry name" value="M42_Frv"/>
    <property type="match status" value="1"/>
</dbReference>
<name>F4LUV7_TEPAE</name>
<dbReference type="InterPro" id="IPR023367">
    <property type="entry name" value="Peptidase_M42_dom2"/>
</dbReference>
<dbReference type="InterPro" id="IPR051464">
    <property type="entry name" value="Peptidase_M42_aminopept"/>
</dbReference>
<dbReference type="PANTHER" id="PTHR32481">
    <property type="entry name" value="AMINOPEPTIDASE"/>
    <property type="match status" value="1"/>
</dbReference>
<keyword evidence="5 9" id="KW-0378">Hydrolase</keyword>
<dbReference type="InterPro" id="IPR008007">
    <property type="entry name" value="Peptidase_M42"/>
</dbReference>
<evidence type="ECO:0000256" key="2">
    <source>
        <dbReference type="ARBA" id="ARBA00022438"/>
    </source>
</evidence>
<dbReference type="GO" id="GO:0008810">
    <property type="term" value="F:cellulase activity"/>
    <property type="evidence" value="ECO:0007669"/>
    <property type="project" value="UniProtKB-EC"/>
</dbReference>
<feature type="binding site" evidence="8">
    <location>
        <position position="168"/>
    </location>
    <ligand>
        <name>Zn(2+)</name>
        <dbReference type="ChEBI" id="CHEBI:29105"/>
        <label>1</label>
    </ligand>
</feature>
<keyword evidence="9" id="KW-0326">Glycosidase</keyword>
<evidence type="ECO:0000256" key="5">
    <source>
        <dbReference type="ARBA" id="ARBA00022801"/>
    </source>
</evidence>
<accession>F4LUV7</accession>
<comment type="similarity">
    <text evidence="1 6">Belongs to the peptidase M42 family.</text>
</comment>
<dbReference type="AlphaFoldDB" id="F4LUV7"/>
<feature type="active site" description="Proton acceptor" evidence="7">
    <location>
        <position position="196"/>
    </location>
</feature>
<dbReference type="Gene3D" id="2.40.30.40">
    <property type="entry name" value="Peptidase M42, domain 2"/>
    <property type="match status" value="1"/>
</dbReference>
<dbReference type="EC" id="3.2.1.4" evidence="9"/>
<comment type="cofactor">
    <cofactor evidence="8">
        <name>a divalent metal cation</name>
        <dbReference type="ChEBI" id="CHEBI:60240"/>
    </cofactor>
    <text evidence="8">Binds 2 divalent metal cations per subunit.</text>
</comment>
<protein>
    <submittedName>
        <fullName evidence="9">Cellulase</fullName>
        <ecNumber evidence="9">3.2.1.4</ecNumber>
    </submittedName>
</protein>
<dbReference type="EMBL" id="HF563609">
    <property type="protein sequence ID" value="CDI40695.1"/>
    <property type="molecule type" value="Genomic_DNA"/>
</dbReference>
<feature type="binding site" evidence="8">
    <location>
        <position position="168"/>
    </location>
    <ligand>
        <name>Zn(2+)</name>
        <dbReference type="ChEBI" id="CHEBI:29105"/>
        <label>2</label>
    </ligand>
</feature>
<dbReference type="RefSeq" id="WP_013778406.1">
    <property type="nucleotide sequence ID" value="NC_015519.1"/>
</dbReference>
<sequence>MLLKQLSNAFGVSGAEGEVRDIIRQNLCNVGKSKTDALGNLFIEKTSKCNKPSLMLCAHMDEVGFMIKYIENNGLLRFDTVGGIDERILVSKNVVVGSNKIKGVIGAKAIHLQDPNEREIPLKSKNLYIDIGAKDKEDAETKVKIGDYAVFDTEFSSVDNIIIGKALDDRIGCYIISEILKKTYNVPITGVFTVQEEIGLRGSAVAAYTVNPDFAIVVEGTFASDVPDTKEEEYCTTLGKGPAITFMDRTYIAEKNLINWIIEVADNHNIPYQYKRTTFGGTDGGRIYTTYQGIPTVIFSVPCRYIHSPIAIANFKDIEHTISLIDVIIHYVQERGI</sequence>
<dbReference type="PANTHER" id="PTHR32481:SF5">
    <property type="entry name" value="ENDOGLUCANASE"/>
    <property type="match status" value="1"/>
</dbReference>
<dbReference type="STRING" id="1209989.TepRe1_1337"/>
<proteinExistence type="inferred from homology"/>
<gene>
    <name evidence="9" type="ordered locus">TEPIRE1_1449</name>
</gene>
<dbReference type="GO" id="GO:0046872">
    <property type="term" value="F:metal ion binding"/>
    <property type="evidence" value="ECO:0007669"/>
    <property type="project" value="UniProtKB-UniRule"/>
</dbReference>
<keyword evidence="2" id="KW-0031">Aminopeptidase</keyword>
<feature type="binding site" evidence="8">
    <location>
        <position position="307"/>
    </location>
    <ligand>
        <name>Zn(2+)</name>
        <dbReference type="ChEBI" id="CHEBI:29105"/>
        <label>2</label>
    </ligand>
</feature>
<organism evidence="9 10">
    <name type="scientific">Tepidanaerobacter acetatoxydans (strain DSM 21804 / JCM 16047 / Re1)</name>
    <dbReference type="NCBI Taxonomy" id="1209989"/>
    <lineage>
        <taxon>Bacteria</taxon>
        <taxon>Bacillati</taxon>
        <taxon>Bacillota</taxon>
        <taxon>Clostridia</taxon>
        <taxon>Thermosediminibacterales</taxon>
        <taxon>Tepidanaerobacteraceae</taxon>
        <taxon>Tepidanaerobacter</taxon>
    </lineage>
</organism>
<keyword evidence="3" id="KW-0645">Protease</keyword>
<dbReference type="KEGG" id="tae:TepiRe1_1449"/>
<evidence type="ECO:0000256" key="1">
    <source>
        <dbReference type="ARBA" id="ARBA00006272"/>
    </source>
</evidence>
<keyword evidence="10" id="KW-1185">Reference proteome</keyword>
<evidence type="ECO:0000256" key="7">
    <source>
        <dbReference type="PIRSR" id="PIRSR001123-1"/>
    </source>
</evidence>
<feature type="binding site" evidence="8">
    <location>
        <position position="197"/>
    </location>
    <ligand>
        <name>Zn(2+)</name>
        <dbReference type="ChEBI" id="CHEBI:29105"/>
        <label>2</label>
    </ligand>
</feature>
<dbReference type="GO" id="GO:0004177">
    <property type="term" value="F:aminopeptidase activity"/>
    <property type="evidence" value="ECO:0007669"/>
    <property type="project" value="UniProtKB-UniRule"/>
</dbReference>
<evidence type="ECO:0000256" key="3">
    <source>
        <dbReference type="ARBA" id="ARBA00022670"/>
    </source>
</evidence>
<dbReference type="PIRSF" id="PIRSF001123">
    <property type="entry name" value="PepA_GA"/>
    <property type="match status" value="1"/>
</dbReference>
<dbReference type="eggNOG" id="COG1363">
    <property type="taxonomic scope" value="Bacteria"/>
</dbReference>
<evidence type="ECO:0000313" key="9">
    <source>
        <dbReference type="EMBL" id="CDI40695.1"/>
    </source>
</evidence>
<reference evidence="10" key="1">
    <citation type="journal article" date="2013" name="Genome Announc.">
        <title>First genome sequence of a syntrophic acetate-oxidizing bacterium, Tepidanaerobacter acetatoxydans strain Re1.</title>
        <authorList>
            <person name="Manzoor S."/>
            <person name="Bongcam-Rudloff E."/>
            <person name="Schnurer A."/>
            <person name="Muller B."/>
        </authorList>
    </citation>
    <scope>NUCLEOTIDE SEQUENCE [LARGE SCALE GENOMIC DNA]</scope>
    <source>
        <strain evidence="10">Re1</strain>
    </source>
</reference>
<keyword evidence="4 8" id="KW-0479">Metal-binding</keyword>
<dbReference type="SUPFAM" id="SSF53187">
    <property type="entry name" value="Zn-dependent exopeptidases"/>
    <property type="match status" value="1"/>
</dbReference>
<feature type="binding site" evidence="8">
    <location>
        <position position="59"/>
    </location>
    <ligand>
        <name>Zn(2+)</name>
        <dbReference type="ChEBI" id="CHEBI:29105"/>
        <label>1</label>
    </ligand>
</feature>
<evidence type="ECO:0000256" key="8">
    <source>
        <dbReference type="PIRSR" id="PIRSR001123-2"/>
    </source>
</evidence>
<dbReference type="Gene3D" id="3.40.630.10">
    <property type="entry name" value="Zn peptidases"/>
    <property type="match status" value="1"/>
</dbReference>
<dbReference type="HOGENOM" id="CLU_047249_0_2_9"/>
<evidence type="ECO:0000313" key="10">
    <source>
        <dbReference type="Proteomes" id="UP000010802"/>
    </source>
</evidence>
<dbReference type="Pfam" id="PF05343">
    <property type="entry name" value="Peptidase_M42"/>
    <property type="match status" value="1"/>
</dbReference>
<dbReference type="GO" id="GO:0006508">
    <property type="term" value="P:proteolysis"/>
    <property type="evidence" value="ECO:0007669"/>
    <property type="project" value="UniProtKB-KW"/>
</dbReference>
<feature type="binding site" evidence="8">
    <location>
        <position position="219"/>
    </location>
    <ligand>
        <name>Zn(2+)</name>
        <dbReference type="ChEBI" id="CHEBI:29105"/>
        <label>1</label>
    </ligand>
</feature>
<dbReference type="Proteomes" id="UP000010802">
    <property type="component" value="Chromosome"/>
</dbReference>
<dbReference type="SUPFAM" id="SSF101821">
    <property type="entry name" value="Aminopeptidase/glucanase lid domain"/>
    <property type="match status" value="1"/>
</dbReference>
<evidence type="ECO:0000256" key="4">
    <source>
        <dbReference type="ARBA" id="ARBA00022723"/>
    </source>
</evidence>
<dbReference type="OrthoDB" id="9772053at2"/>
<dbReference type="KEGG" id="tep:TepRe1_1337"/>
<evidence type="ECO:0000256" key="6">
    <source>
        <dbReference type="PIRNR" id="PIRNR001123"/>
    </source>
</evidence>